<dbReference type="AlphaFoldDB" id="A0A3N2Q9L4"/>
<feature type="transmembrane region" description="Helical" evidence="2">
    <location>
        <begin position="177"/>
        <end position="193"/>
    </location>
</feature>
<evidence type="ECO:0000313" key="4">
    <source>
        <dbReference type="Proteomes" id="UP000272025"/>
    </source>
</evidence>
<keyword evidence="2" id="KW-0812">Transmembrane</keyword>
<name>A0A3N2Q9L4_SODAK</name>
<keyword evidence="2" id="KW-0472">Membrane</keyword>
<dbReference type="Proteomes" id="UP000272025">
    <property type="component" value="Unassembled WGS sequence"/>
</dbReference>
<feature type="transmembrane region" description="Helical" evidence="2">
    <location>
        <begin position="148"/>
        <end position="170"/>
    </location>
</feature>
<accession>A0A3N2Q9L4</accession>
<dbReference type="EMBL" id="ML119051">
    <property type="protein sequence ID" value="ROT43397.1"/>
    <property type="molecule type" value="Genomic_DNA"/>
</dbReference>
<feature type="region of interest" description="Disordered" evidence="1">
    <location>
        <begin position="93"/>
        <end position="114"/>
    </location>
</feature>
<sequence>MLSSPLDNIFKLAEAEVEGLRVEPFLLQRLELLELGCAPGSLQLAAGFPAHADEGGLAQVQFGFCGGPLGVGHGAVLRLESVEVEGGRVGGVRSVDGNGTAGAAGRPSTGDSRARCGAVPAAGREDLVEQVASASTGGGVVRCRYPSLLLLLVLLLLLLLLLLMLVLMLLLMMGMRLMLLLVVLLVVLLVLWGQWWERLLSLWLLLLLRVLLRGWLDRRLLRTRDDAVVKRSTC</sequence>
<keyword evidence="4" id="KW-1185">Reference proteome</keyword>
<dbReference type="RefSeq" id="XP_028471203.1">
    <property type="nucleotide sequence ID" value="XM_028609481.1"/>
</dbReference>
<evidence type="ECO:0000256" key="2">
    <source>
        <dbReference type="SAM" id="Phobius"/>
    </source>
</evidence>
<protein>
    <submittedName>
        <fullName evidence="3">Uncharacterized protein</fullName>
    </submittedName>
</protein>
<evidence type="ECO:0000313" key="3">
    <source>
        <dbReference type="EMBL" id="ROT43397.1"/>
    </source>
</evidence>
<evidence type="ECO:0000256" key="1">
    <source>
        <dbReference type="SAM" id="MobiDB-lite"/>
    </source>
</evidence>
<proteinExistence type="predicted"/>
<organism evidence="3 4">
    <name type="scientific">Sodiomyces alkalinus (strain CBS 110278 / VKM F-3762 / F11)</name>
    <name type="common">Alkaliphilic filamentous fungus</name>
    <dbReference type="NCBI Taxonomy" id="1314773"/>
    <lineage>
        <taxon>Eukaryota</taxon>
        <taxon>Fungi</taxon>
        <taxon>Dikarya</taxon>
        <taxon>Ascomycota</taxon>
        <taxon>Pezizomycotina</taxon>
        <taxon>Sordariomycetes</taxon>
        <taxon>Hypocreomycetidae</taxon>
        <taxon>Glomerellales</taxon>
        <taxon>Plectosphaerellaceae</taxon>
        <taxon>Sodiomyces</taxon>
    </lineage>
</organism>
<gene>
    <name evidence="3" type="ORF">SODALDRAFT_319867</name>
</gene>
<reference evidence="3 4" key="1">
    <citation type="journal article" date="2018" name="Mol. Ecol.">
        <title>The obligate alkalophilic soda-lake fungus Sodiomyces alkalinus has shifted to a protein diet.</title>
        <authorList>
            <person name="Grum-Grzhimaylo A.A."/>
            <person name="Falkoski D.L."/>
            <person name="van den Heuvel J."/>
            <person name="Valero-Jimenez C.A."/>
            <person name="Min B."/>
            <person name="Choi I.G."/>
            <person name="Lipzen A."/>
            <person name="Daum C.G."/>
            <person name="Aanen D.K."/>
            <person name="Tsang A."/>
            <person name="Henrissat B."/>
            <person name="Bilanenko E.N."/>
            <person name="de Vries R.P."/>
            <person name="van Kan J.A.L."/>
            <person name="Grigoriev I.V."/>
            <person name="Debets A.J.M."/>
        </authorList>
    </citation>
    <scope>NUCLEOTIDE SEQUENCE [LARGE SCALE GENOMIC DNA]</scope>
    <source>
        <strain evidence="3 4">F11</strain>
    </source>
</reference>
<keyword evidence="2" id="KW-1133">Transmembrane helix</keyword>
<feature type="transmembrane region" description="Helical" evidence="2">
    <location>
        <begin position="199"/>
        <end position="216"/>
    </location>
</feature>
<dbReference type="GeneID" id="39577959"/>